<protein>
    <submittedName>
        <fullName evidence="2">Uncharacterized protein LOC100200603</fullName>
    </submittedName>
</protein>
<evidence type="ECO:0000313" key="1">
    <source>
        <dbReference type="Proteomes" id="UP001652625"/>
    </source>
</evidence>
<evidence type="ECO:0000313" key="2">
    <source>
        <dbReference type="RefSeq" id="XP_065671400.1"/>
    </source>
</evidence>
<reference evidence="2" key="1">
    <citation type="submission" date="2025-08" db="UniProtKB">
        <authorList>
            <consortium name="RefSeq"/>
        </authorList>
    </citation>
    <scope>IDENTIFICATION</scope>
</reference>
<accession>A0ABM4DAL6</accession>
<proteinExistence type="predicted"/>
<organism evidence="1 2">
    <name type="scientific">Hydra vulgaris</name>
    <name type="common">Hydra</name>
    <name type="synonym">Hydra attenuata</name>
    <dbReference type="NCBI Taxonomy" id="6087"/>
    <lineage>
        <taxon>Eukaryota</taxon>
        <taxon>Metazoa</taxon>
        <taxon>Cnidaria</taxon>
        <taxon>Hydrozoa</taxon>
        <taxon>Hydroidolina</taxon>
        <taxon>Anthoathecata</taxon>
        <taxon>Aplanulata</taxon>
        <taxon>Hydridae</taxon>
        <taxon>Hydra</taxon>
    </lineage>
</organism>
<gene>
    <name evidence="2" type="primary">LOC100200603</name>
</gene>
<dbReference type="RefSeq" id="XP_065671400.1">
    <property type="nucleotide sequence ID" value="XM_065815328.1"/>
</dbReference>
<dbReference type="GeneID" id="100200603"/>
<name>A0ABM4DAL6_HYDVU</name>
<keyword evidence="1" id="KW-1185">Reference proteome</keyword>
<sequence length="144" mass="16504">MTSKTTEKGGFMGFLCRQNVRCKNLPFSAKLHIFRESNQLKTQSVPNYLCSKATKLYNTPSHYVLPHFPVKPARNQSLPIDVAATNTKILLNNESTVPIVAKEEREYKLHRCKKMYNICIKNDDLTPNKPENVLPEDNVLLSRK</sequence>
<dbReference type="Proteomes" id="UP001652625">
    <property type="component" value="Chromosome 13"/>
</dbReference>